<reference evidence="2" key="1">
    <citation type="journal article" date="2020" name="Stud. Mycol.">
        <title>101 Dothideomycetes genomes: a test case for predicting lifestyles and emergence of pathogens.</title>
        <authorList>
            <person name="Haridas S."/>
            <person name="Albert R."/>
            <person name="Binder M."/>
            <person name="Bloem J."/>
            <person name="Labutti K."/>
            <person name="Salamov A."/>
            <person name="Andreopoulos B."/>
            <person name="Baker S."/>
            <person name="Barry K."/>
            <person name="Bills G."/>
            <person name="Bluhm B."/>
            <person name="Cannon C."/>
            <person name="Castanera R."/>
            <person name="Culley D."/>
            <person name="Daum C."/>
            <person name="Ezra D."/>
            <person name="Gonzalez J."/>
            <person name="Henrissat B."/>
            <person name="Kuo A."/>
            <person name="Liang C."/>
            <person name="Lipzen A."/>
            <person name="Lutzoni F."/>
            <person name="Magnuson J."/>
            <person name="Mondo S."/>
            <person name="Nolan M."/>
            <person name="Ohm R."/>
            <person name="Pangilinan J."/>
            <person name="Park H.-J."/>
            <person name="Ramirez L."/>
            <person name="Alfaro M."/>
            <person name="Sun H."/>
            <person name="Tritt A."/>
            <person name="Yoshinaga Y."/>
            <person name="Zwiers L.-H."/>
            <person name="Turgeon B."/>
            <person name="Goodwin S."/>
            <person name="Spatafora J."/>
            <person name="Crous P."/>
            <person name="Grigoriev I."/>
        </authorList>
    </citation>
    <scope>NUCLEOTIDE SEQUENCE</scope>
    <source>
        <strain evidence="2">CBS 101060</strain>
    </source>
</reference>
<proteinExistence type="predicted"/>
<organism evidence="2 3">
    <name type="scientific">Patellaria atrata CBS 101060</name>
    <dbReference type="NCBI Taxonomy" id="1346257"/>
    <lineage>
        <taxon>Eukaryota</taxon>
        <taxon>Fungi</taxon>
        <taxon>Dikarya</taxon>
        <taxon>Ascomycota</taxon>
        <taxon>Pezizomycotina</taxon>
        <taxon>Dothideomycetes</taxon>
        <taxon>Dothideomycetes incertae sedis</taxon>
        <taxon>Patellariales</taxon>
        <taxon>Patellariaceae</taxon>
        <taxon>Patellaria</taxon>
    </lineage>
</organism>
<dbReference type="AlphaFoldDB" id="A0A9P4SA30"/>
<name>A0A9P4SA30_9PEZI</name>
<feature type="compositionally biased region" description="Polar residues" evidence="1">
    <location>
        <begin position="1"/>
        <end position="22"/>
    </location>
</feature>
<dbReference type="EMBL" id="MU006096">
    <property type="protein sequence ID" value="KAF2838817.1"/>
    <property type="molecule type" value="Genomic_DNA"/>
</dbReference>
<keyword evidence="3" id="KW-1185">Reference proteome</keyword>
<dbReference type="OrthoDB" id="5327538at2759"/>
<feature type="region of interest" description="Disordered" evidence="1">
    <location>
        <begin position="1"/>
        <end position="26"/>
    </location>
</feature>
<sequence length="145" mass="15989">MPQNGTCDSGQSDTKSPGTSTKAGRDKAWSEYRAAYHSASEERLSALLSRIKAEALCEIASKCRYEKALCEIASKCRDEKPIPCKISALATSLDAESRVKLISTQMGGQNLHLDVLFEDDETWIARIQQDHPRMPPAPVRELGHS</sequence>
<gene>
    <name evidence="2" type="ORF">M501DRAFT_1031868</name>
</gene>
<comment type="caution">
    <text evidence="2">The sequence shown here is derived from an EMBL/GenBank/DDBJ whole genome shotgun (WGS) entry which is preliminary data.</text>
</comment>
<evidence type="ECO:0000313" key="2">
    <source>
        <dbReference type="EMBL" id="KAF2838817.1"/>
    </source>
</evidence>
<protein>
    <submittedName>
        <fullName evidence="2">Uncharacterized protein</fullName>
    </submittedName>
</protein>
<evidence type="ECO:0000256" key="1">
    <source>
        <dbReference type="SAM" id="MobiDB-lite"/>
    </source>
</evidence>
<evidence type="ECO:0000313" key="3">
    <source>
        <dbReference type="Proteomes" id="UP000799429"/>
    </source>
</evidence>
<accession>A0A9P4SA30</accession>
<dbReference type="Proteomes" id="UP000799429">
    <property type="component" value="Unassembled WGS sequence"/>
</dbReference>